<comment type="catalytic activity">
    <reaction evidence="8">
        <text>L-histidyl-[protein] + UTP = N(tele)-(5'-uridylyl)-L-histidyl-[protein] + diphosphate</text>
        <dbReference type="Rhea" id="RHEA:83891"/>
        <dbReference type="Rhea" id="RHEA-COMP:9745"/>
        <dbReference type="Rhea" id="RHEA-COMP:20239"/>
        <dbReference type="ChEBI" id="CHEBI:29979"/>
        <dbReference type="ChEBI" id="CHEBI:33019"/>
        <dbReference type="ChEBI" id="CHEBI:46398"/>
        <dbReference type="ChEBI" id="CHEBI:233474"/>
    </reaction>
</comment>
<keyword evidence="2 8" id="KW-0808">Transferase</keyword>
<feature type="binding site" evidence="8">
    <location>
        <position position="253"/>
    </location>
    <ligand>
        <name>Mg(2+)</name>
        <dbReference type="ChEBI" id="CHEBI:18420"/>
    </ligand>
</feature>
<organism evidence="9 10">
    <name type="scientific">Marinicella pacifica</name>
    <dbReference type="NCBI Taxonomy" id="1171543"/>
    <lineage>
        <taxon>Bacteria</taxon>
        <taxon>Pseudomonadati</taxon>
        <taxon>Pseudomonadota</taxon>
        <taxon>Gammaproteobacteria</taxon>
        <taxon>Lysobacterales</taxon>
        <taxon>Marinicellaceae</taxon>
        <taxon>Marinicella</taxon>
    </lineage>
</organism>
<comment type="catalytic activity">
    <reaction evidence="8">
        <text>L-seryl-[protein] + ATP = 3-O-(5'-adenylyl)-L-seryl-[protein] + diphosphate</text>
        <dbReference type="Rhea" id="RHEA:58120"/>
        <dbReference type="Rhea" id="RHEA-COMP:9863"/>
        <dbReference type="Rhea" id="RHEA-COMP:15073"/>
        <dbReference type="ChEBI" id="CHEBI:29999"/>
        <dbReference type="ChEBI" id="CHEBI:30616"/>
        <dbReference type="ChEBI" id="CHEBI:33019"/>
        <dbReference type="ChEBI" id="CHEBI:142516"/>
        <dbReference type="EC" id="2.7.7.108"/>
    </reaction>
</comment>
<keyword evidence="8" id="KW-0464">Manganese</keyword>
<dbReference type="HAMAP" id="MF_00692">
    <property type="entry name" value="SelO"/>
    <property type="match status" value="1"/>
</dbReference>
<evidence type="ECO:0000256" key="2">
    <source>
        <dbReference type="ARBA" id="ARBA00022679"/>
    </source>
</evidence>
<feature type="binding site" evidence="8">
    <location>
        <position position="104"/>
    </location>
    <ligand>
        <name>ATP</name>
        <dbReference type="ChEBI" id="CHEBI:30616"/>
    </ligand>
</feature>
<sequence>MKLTNDYAQLDPQLCRATQPFMVSDPKLLLWNEQLAGQLHIQSLETAKRAEYFSGQINLPGSQPVACAYAGHQFGHFNPQLGDGRAHLLGEVHTDDGTFELQLKGSGQTPFSRNGDGLCSLAPALREYLMSEAMYHLGVPTSRCLAVVSTGDKVLREKLLPGAIVTRVASSHIRVGTFEYFAARGQNGVVKKLADFVIARHYPELKNSRNQYLDLLQAVIQKQITLINHWLRVGFIHGVMNTDNTLLSGETIDYGPCAMLGVYHPATVFSSIDRQGRYAFGQQARIMQWNMARLAECLLPLINADEKVALQQAEDMIKAIPEQQSTDFVAMMNRKLGFNRPVFERPWIDNFLKRLQTKQLDYTSVFIALTENAKKSTDDDALKDQLGDYYGQWRQQLPTADLQSVQSTMKKHNPLVIPRNHEVEQVLSAAVENNDLHPFKMFLQVLQSPYQTTKNTQRFQQPAPEYDAGYQTFCGT</sequence>
<evidence type="ECO:0000256" key="3">
    <source>
        <dbReference type="ARBA" id="ARBA00022695"/>
    </source>
</evidence>
<dbReference type="RefSeq" id="WP_188364582.1">
    <property type="nucleotide sequence ID" value="NZ_BAABJF010000017.1"/>
</dbReference>
<dbReference type="GO" id="GO:0070733">
    <property type="term" value="F:AMPylase activity"/>
    <property type="evidence" value="ECO:0007669"/>
    <property type="project" value="UniProtKB-EC"/>
</dbReference>
<dbReference type="PANTHER" id="PTHR32057:SF14">
    <property type="entry name" value="PROTEIN ADENYLYLTRANSFERASE SELO, MITOCHONDRIAL"/>
    <property type="match status" value="1"/>
</dbReference>
<feature type="binding site" evidence="8">
    <location>
        <position position="116"/>
    </location>
    <ligand>
        <name>ATP</name>
        <dbReference type="ChEBI" id="CHEBI:30616"/>
    </ligand>
</feature>
<keyword evidence="10" id="KW-1185">Reference proteome</keyword>
<keyword evidence="6 8" id="KW-0067">ATP-binding</keyword>
<feature type="binding site" evidence="8">
    <location>
        <position position="174"/>
    </location>
    <ligand>
        <name>ATP</name>
        <dbReference type="ChEBI" id="CHEBI:30616"/>
    </ligand>
</feature>
<reference evidence="9" key="2">
    <citation type="submission" date="2020-09" db="EMBL/GenBank/DDBJ databases">
        <authorList>
            <person name="Sun Q."/>
            <person name="Zhou Y."/>
        </authorList>
    </citation>
    <scope>NUCLEOTIDE SEQUENCE</scope>
    <source>
        <strain evidence="9">CGMCC 1.12181</strain>
    </source>
</reference>
<comment type="similarity">
    <text evidence="1 8">Belongs to the SELO family.</text>
</comment>
<feature type="binding site" evidence="8">
    <location>
        <position position="244"/>
    </location>
    <ligand>
        <name>Mg(2+)</name>
        <dbReference type="ChEBI" id="CHEBI:18420"/>
    </ligand>
</feature>
<evidence type="ECO:0000256" key="5">
    <source>
        <dbReference type="ARBA" id="ARBA00022741"/>
    </source>
</evidence>
<evidence type="ECO:0000313" key="10">
    <source>
        <dbReference type="Proteomes" id="UP000605253"/>
    </source>
</evidence>
<feature type="binding site" evidence="8">
    <location>
        <position position="85"/>
    </location>
    <ligand>
        <name>ATP</name>
        <dbReference type="ChEBI" id="CHEBI:30616"/>
    </ligand>
</feature>
<proteinExistence type="inferred from homology"/>
<name>A0A917CJG8_9GAMM</name>
<comment type="cofactor">
    <cofactor evidence="8">
        <name>Mg(2+)</name>
        <dbReference type="ChEBI" id="CHEBI:18420"/>
    </cofactor>
    <cofactor evidence="8">
        <name>Mn(2+)</name>
        <dbReference type="ChEBI" id="CHEBI:29035"/>
    </cofactor>
</comment>
<dbReference type="GO" id="GO:0000287">
    <property type="term" value="F:magnesium ion binding"/>
    <property type="evidence" value="ECO:0007669"/>
    <property type="project" value="UniProtKB-UniRule"/>
</dbReference>
<feature type="active site" description="Proton acceptor" evidence="8">
    <location>
        <position position="243"/>
    </location>
</feature>
<dbReference type="NCBIfam" id="NF000658">
    <property type="entry name" value="PRK00029.1"/>
    <property type="match status" value="1"/>
</dbReference>
<comment type="catalytic activity">
    <reaction evidence="8">
        <text>L-tyrosyl-[protein] + ATP = O-(5'-adenylyl)-L-tyrosyl-[protein] + diphosphate</text>
        <dbReference type="Rhea" id="RHEA:54288"/>
        <dbReference type="Rhea" id="RHEA-COMP:10136"/>
        <dbReference type="Rhea" id="RHEA-COMP:13846"/>
        <dbReference type="ChEBI" id="CHEBI:30616"/>
        <dbReference type="ChEBI" id="CHEBI:33019"/>
        <dbReference type="ChEBI" id="CHEBI:46858"/>
        <dbReference type="ChEBI" id="CHEBI:83624"/>
        <dbReference type="EC" id="2.7.7.108"/>
    </reaction>
</comment>
<comment type="catalytic activity">
    <reaction evidence="8">
        <text>L-seryl-[protein] + UTP = O-(5'-uridylyl)-L-seryl-[protein] + diphosphate</text>
        <dbReference type="Rhea" id="RHEA:64604"/>
        <dbReference type="Rhea" id="RHEA-COMP:9863"/>
        <dbReference type="Rhea" id="RHEA-COMP:16635"/>
        <dbReference type="ChEBI" id="CHEBI:29999"/>
        <dbReference type="ChEBI" id="CHEBI:33019"/>
        <dbReference type="ChEBI" id="CHEBI:46398"/>
        <dbReference type="ChEBI" id="CHEBI:156051"/>
    </reaction>
</comment>
<reference evidence="9" key="1">
    <citation type="journal article" date="2014" name="Int. J. Syst. Evol. Microbiol.">
        <title>Complete genome sequence of Corynebacterium casei LMG S-19264T (=DSM 44701T), isolated from a smear-ripened cheese.</title>
        <authorList>
            <consortium name="US DOE Joint Genome Institute (JGI-PGF)"/>
            <person name="Walter F."/>
            <person name="Albersmeier A."/>
            <person name="Kalinowski J."/>
            <person name="Ruckert C."/>
        </authorList>
    </citation>
    <scope>NUCLEOTIDE SEQUENCE</scope>
    <source>
        <strain evidence="9">CGMCC 1.12181</strain>
    </source>
</reference>
<comment type="function">
    <text evidence="8">Nucleotidyltransferase involved in the post-translational modification of proteins. It can catalyze the addition of adenosine monophosphate (AMP) or uridine monophosphate (UMP) to a protein, resulting in modifications known as AMPylation and UMPylation.</text>
</comment>
<comment type="caution">
    <text evidence="9">The sequence shown here is derived from an EMBL/GenBank/DDBJ whole genome shotgun (WGS) entry which is preliminary data.</text>
</comment>
<dbReference type="EC" id="2.7.7.108" evidence="8"/>
<comment type="catalytic activity">
    <reaction evidence="8">
        <text>L-tyrosyl-[protein] + UTP = O-(5'-uridylyl)-L-tyrosyl-[protein] + diphosphate</text>
        <dbReference type="Rhea" id="RHEA:83887"/>
        <dbReference type="Rhea" id="RHEA-COMP:10136"/>
        <dbReference type="Rhea" id="RHEA-COMP:20238"/>
        <dbReference type="ChEBI" id="CHEBI:33019"/>
        <dbReference type="ChEBI" id="CHEBI:46398"/>
        <dbReference type="ChEBI" id="CHEBI:46858"/>
        <dbReference type="ChEBI" id="CHEBI:90602"/>
    </reaction>
</comment>
<feature type="binding site" evidence="8">
    <location>
        <position position="117"/>
    </location>
    <ligand>
        <name>ATP</name>
        <dbReference type="ChEBI" id="CHEBI:30616"/>
    </ligand>
</feature>
<feature type="binding site" evidence="8">
    <location>
        <position position="84"/>
    </location>
    <ligand>
        <name>ATP</name>
        <dbReference type="ChEBI" id="CHEBI:30616"/>
    </ligand>
</feature>
<gene>
    <name evidence="8" type="primary">ydiU</name>
    <name evidence="8" type="synonym">selO</name>
    <name evidence="9" type="ORF">GCM10011365_09910</name>
</gene>
<dbReference type="AlphaFoldDB" id="A0A917CJG8"/>
<feature type="binding site" evidence="8">
    <location>
        <position position="253"/>
    </location>
    <ligand>
        <name>ATP</name>
        <dbReference type="ChEBI" id="CHEBI:30616"/>
    </ligand>
</feature>
<evidence type="ECO:0000256" key="1">
    <source>
        <dbReference type="ARBA" id="ARBA00009747"/>
    </source>
</evidence>
<protein>
    <recommendedName>
        <fullName evidence="8">Protein nucleotidyltransferase YdiU</fullName>
        <ecNumber evidence="8">2.7.7.-</ecNumber>
    </recommendedName>
    <alternativeName>
        <fullName evidence="8">Protein adenylyltransferase YdiU</fullName>
        <ecNumber evidence="8">2.7.7.108</ecNumber>
    </alternativeName>
    <alternativeName>
        <fullName evidence="8">Protein uridylyltransferase YdiU</fullName>
        <ecNumber evidence="8">2.7.7.-</ecNumber>
    </alternativeName>
</protein>
<dbReference type="Proteomes" id="UP000605253">
    <property type="component" value="Unassembled WGS sequence"/>
</dbReference>
<keyword evidence="7 8" id="KW-0460">Magnesium</keyword>
<evidence type="ECO:0000256" key="4">
    <source>
        <dbReference type="ARBA" id="ARBA00022723"/>
    </source>
</evidence>
<evidence type="ECO:0000256" key="8">
    <source>
        <dbReference type="HAMAP-Rule" id="MF_00692"/>
    </source>
</evidence>
<feature type="binding site" evidence="8">
    <location>
        <position position="82"/>
    </location>
    <ligand>
        <name>ATP</name>
        <dbReference type="ChEBI" id="CHEBI:30616"/>
    </ligand>
</feature>
<dbReference type="InterPro" id="IPR003846">
    <property type="entry name" value="SelO"/>
</dbReference>
<dbReference type="PANTHER" id="PTHR32057">
    <property type="entry name" value="PROTEIN ADENYLYLTRANSFERASE SELO, MITOCHONDRIAL"/>
    <property type="match status" value="1"/>
</dbReference>
<evidence type="ECO:0000256" key="7">
    <source>
        <dbReference type="ARBA" id="ARBA00022842"/>
    </source>
</evidence>
<evidence type="ECO:0000313" key="9">
    <source>
        <dbReference type="EMBL" id="GGF90791.1"/>
    </source>
</evidence>
<evidence type="ECO:0000256" key="6">
    <source>
        <dbReference type="ARBA" id="ARBA00022840"/>
    </source>
</evidence>
<dbReference type="EC" id="2.7.7.-" evidence="8"/>
<dbReference type="GO" id="GO:0030145">
    <property type="term" value="F:manganese ion binding"/>
    <property type="evidence" value="ECO:0007669"/>
    <property type="project" value="UniProtKB-UniRule"/>
</dbReference>
<comment type="catalytic activity">
    <reaction evidence="8">
        <text>L-threonyl-[protein] + ATP = 3-O-(5'-adenylyl)-L-threonyl-[protein] + diphosphate</text>
        <dbReference type="Rhea" id="RHEA:54292"/>
        <dbReference type="Rhea" id="RHEA-COMP:11060"/>
        <dbReference type="Rhea" id="RHEA-COMP:13847"/>
        <dbReference type="ChEBI" id="CHEBI:30013"/>
        <dbReference type="ChEBI" id="CHEBI:30616"/>
        <dbReference type="ChEBI" id="CHEBI:33019"/>
        <dbReference type="ChEBI" id="CHEBI:138113"/>
        <dbReference type="EC" id="2.7.7.108"/>
    </reaction>
</comment>
<keyword evidence="5 8" id="KW-0547">Nucleotide-binding</keyword>
<dbReference type="GO" id="GO:0005524">
    <property type="term" value="F:ATP binding"/>
    <property type="evidence" value="ECO:0007669"/>
    <property type="project" value="UniProtKB-UniRule"/>
</dbReference>
<feature type="binding site" evidence="8">
    <location>
        <position position="167"/>
    </location>
    <ligand>
        <name>ATP</name>
        <dbReference type="ChEBI" id="CHEBI:30616"/>
    </ligand>
</feature>
<dbReference type="Pfam" id="PF02696">
    <property type="entry name" value="SelO"/>
    <property type="match status" value="1"/>
</dbReference>
<dbReference type="EMBL" id="BMEO01000003">
    <property type="protein sequence ID" value="GGF90791.1"/>
    <property type="molecule type" value="Genomic_DNA"/>
</dbReference>
<keyword evidence="3 8" id="KW-0548">Nucleotidyltransferase</keyword>
<keyword evidence="4 8" id="KW-0479">Metal-binding</keyword>
<accession>A0A917CJG8</accession>